<sequence>MIDVIIPCFNAEKTLMRAVESVLAQPELGTLWLIDDASTDHTLVVVEKLAQTFPEQIKVESLPKNGGVAKARNWGALQSQAEFVAFLDADDAYEPNALQVAQAIFQARDDASLVRLALNPIDLPARYHEHPNFTQVWQSMRMTCGGNVVFRRAFFLACGGFPQDELFRTFGGEDGALGIATTRSALVATAFDSPGVQHYCRDGMHAERLLDALLFNKLPEGITPEHIAEAEAVTARICQQLHCLKTSLTPAQTGIIPMTITWA</sequence>
<dbReference type="CDD" id="cd00761">
    <property type="entry name" value="Glyco_tranf_GTA_type"/>
    <property type="match status" value="1"/>
</dbReference>
<dbReference type="STRING" id="1035839.GCA_000238795_01769"/>
<evidence type="ECO:0000313" key="2">
    <source>
        <dbReference type="EMBL" id="RDE70495.1"/>
    </source>
</evidence>
<evidence type="ECO:0000259" key="1">
    <source>
        <dbReference type="Pfam" id="PF00535"/>
    </source>
</evidence>
<feature type="domain" description="Glycosyltransferase 2-like" evidence="1">
    <location>
        <begin position="4"/>
        <end position="129"/>
    </location>
</feature>
<keyword evidence="2" id="KW-0808">Transferase</keyword>
<dbReference type="Proteomes" id="UP000253872">
    <property type="component" value="Unassembled WGS sequence"/>
</dbReference>
<dbReference type="InterPro" id="IPR001173">
    <property type="entry name" value="Glyco_trans_2-like"/>
</dbReference>
<dbReference type="InterPro" id="IPR029044">
    <property type="entry name" value="Nucleotide-diphossugar_trans"/>
</dbReference>
<accession>A0A369YFG8</accession>
<dbReference type="Gene3D" id="3.90.550.10">
    <property type="entry name" value="Spore Coat Polysaccharide Biosynthesis Protein SpsA, Chain A"/>
    <property type="match status" value="1"/>
</dbReference>
<gene>
    <name evidence="2" type="ORF">DPV93_08160</name>
</gene>
<proteinExistence type="predicted"/>
<dbReference type="GO" id="GO:0016758">
    <property type="term" value="F:hexosyltransferase activity"/>
    <property type="evidence" value="ECO:0007669"/>
    <property type="project" value="UniProtKB-ARBA"/>
</dbReference>
<dbReference type="AlphaFoldDB" id="A0A369YFG8"/>
<dbReference type="Pfam" id="PF00535">
    <property type="entry name" value="Glycos_transf_2"/>
    <property type="match status" value="1"/>
</dbReference>
<protein>
    <submittedName>
        <fullName evidence="2">Glycosyltransferase family 2 protein</fullName>
    </submittedName>
</protein>
<organism evidence="2 3">
    <name type="scientific">Haemophilus sputorum</name>
    <dbReference type="NCBI Taxonomy" id="1078480"/>
    <lineage>
        <taxon>Bacteria</taxon>
        <taxon>Pseudomonadati</taxon>
        <taxon>Pseudomonadota</taxon>
        <taxon>Gammaproteobacteria</taxon>
        <taxon>Pasteurellales</taxon>
        <taxon>Pasteurellaceae</taxon>
        <taxon>Haemophilus</taxon>
    </lineage>
</organism>
<dbReference type="RefSeq" id="WP_111403563.1">
    <property type="nucleotide sequence ID" value="NZ_QEPN01000007.1"/>
</dbReference>
<dbReference type="EMBL" id="QEPN01000007">
    <property type="protein sequence ID" value="RDE70495.1"/>
    <property type="molecule type" value="Genomic_DNA"/>
</dbReference>
<dbReference type="SUPFAM" id="SSF53448">
    <property type="entry name" value="Nucleotide-diphospho-sugar transferases"/>
    <property type="match status" value="1"/>
</dbReference>
<dbReference type="PANTHER" id="PTHR22916">
    <property type="entry name" value="GLYCOSYLTRANSFERASE"/>
    <property type="match status" value="1"/>
</dbReference>
<evidence type="ECO:0000313" key="3">
    <source>
        <dbReference type="Proteomes" id="UP000253872"/>
    </source>
</evidence>
<comment type="caution">
    <text evidence="2">The sequence shown here is derived from an EMBL/GenBank/DDBJ whole genome shotgun (WGS) entry which is preliminary data.</text>
</comment>
<reference evidence="2 3" key="1">
    <citation type="submission" date="2018-05" db="EMBL/GenBank/DDBJ databases">
        <title>Draft Genome Sequences for a Diverse set of 7 Haemophilus Species.</title>
        <authorList>
            <person name="Nichols M."/>
            <person name="Topaz N."/>
            <person name="Wang X."/>
            <person name="Wang X."/>
            <person name="Boxrud D."/>
        </authorList>
    </citation>
    <scope>NUCLEOTIDE SEQUENCE [LARGE SCALE GENOMIC DNA]</scope>
    <source>
        <strain evidence="2 3">C2002001239</strain>
    </source>
</reference>
<name>A0A369YFG8_9PAST</name>